<reference evidence="1" key="1">
    <citation type="submission" date="2014-08" db="EMBL/GenBank/DDBJ databases">
        <title>Draft genome sequences of Sphingobium herbicidovorans.</title>
        <authorList>
            <person name="Gan H.M."/>
            <person name="Gan H.Y."/>
            <person name="Savka M.A."/>
        </authorList>
    </citation>
    <scope>NUCLEOTIDE SEQUENCE [LARGE SCALE GENOMIC DNA]</scope>
    <source>
        <strain evidence="1">NBRC 16415</strain>
    </source>
</reference>
<evidence type="ECO:0000313" key="2">
    <source>
        <dbReference type="Proteomes" id="UP000024284"/>
    </source>
</evidence>
<dbReference type="Proteomes" id="UP000024284">
    <property type="component" value="Unassembled WGS sequence"/>
</dbReference>
<gene>
    <name evidence="1" type="ORF">BV98_003828</name>
</gene>
<dbReference type="EMBL" id="JFZA02000061">
    <property type="protein sequence ID" value="KFG88428.1"/>
    <property type="molecule type" value="Genomic_DNA"/>
</dbReference>
<sequence>MDEKNEQFLRLRAVIAKTGKPKASIYRDIHLGTFPAPEKIGARAVAWRLSRILRWMQAPSAYQDD</sequence>
<name>A0A086P4W0_SPHHM</name>
<accession>A0A086P4W0</accession>
<dbReference type="OrthoDB" id="1525365at2"/>
<evidence type="ECO:0000313" key="1">
    <source>
        <dbReference type="EMBL" id="KFG88428.1"/>
    </source>
</evidence>
<protein>
    <submittedName>
        <fullName evidence="1">Phage transcriptional regulator</fullName>
    </submittedName>
</protein>
<keyword evidence="2" id="KW-1185">Reference proteome</keyword>
<dbReference type="STRING" id="76947.GCA_002080435_03751"/>
<dbReference type="PATRIC" id="fig|1219045.3.peg.3888"/>
<organism evidence="1 2">
    <name type="scientific">Sphingobium herbicidovorans (strain ATCC 700291 / DSM 11019 / CCUG 56400 / KCTC 2939 / LMG 18315 / NBRC 16415 / MH)</name>
    <name type="common">Sphingomonas herbicidovorans</name>
    <dbReference type="NCBI Taxonomy" id="1219045"/>
    <lineage>
        <taxon>Bacteria</taxon>
        <taxon>Pseudomonadati</taxon>
        <taxon>Pseudomonadota</taxon>
        <taxon>Alphaproteobacteria</taxon>
        <taxon>Sphingomonadales</taxon>
        <taxon>Sphingomonadaceae</taxon>
        <taxon>Sphingobium</taxon>
    </lineage>
</organism>
<proteinExistence type="predicted"/>
<dbReference type="Pfam" id="PF05930">
    <property type="entry name" value="Phage_AlpA"/>
    <property type="match status" value="1"/>
</dbReference>
<dbReference type="eggNOG" id="COG3311">
    <property type="taxonomic scope" value="Bacteria"/>
</dbReference>
<dbReference type="Gene3D" id="1.10.238.160">
    <property type="match status" value="1"/>
</dbReference>
<dbReference type="InterPro" id="IPR010260">
    <property type="entry name" value="AlpA"/>
</dbReference>
<dbReference type="AlphaFoldDB" id="A0A086P4W0"/>
<dbReference type="RefSeq" id="WP_037469254.1">
    <property type="nucleotide sequence ID" value="NZ_BCZD01000036.1"/>
</dbReference>
<comment type="caution">
    <text evidence="1">The sequence shown here is derived from an EMBL/GenBank/DDBJ whole genome shotgun (WGS) entry which is preliminary data.</text>
</comment>